<feature type="transmembrane region" description="Helical" evidence="1">
    <location>
        <begin position="321"/>
        <end position="344"/>
    </location>
</feature>
<dbReference type="Pfam" id="PF20990">
    <property type="entry name" value="DUF2207_C"/>
    <property type="match status" value="1"/>
</dbReference>
<keyword evidence="5" id="KW-1185">Reference proteome</keyword>
<keyword evidence="1" id="KW-0472">Membrane</keyword>
<dbReference type="RefSeq" id="WP_158050414.1">
    <property type="nucleotide sequence ID" value="NZ_WAJR01000039.1"/>
</dbReference>
<dbReference type="InterPro" id="IPR048389">
    <property type="entry name" value="YciQ-like_C"/>
</dbReference>
<evidence type="ECO:0000313" key="4">
    <source>
        <dbReference type="EMBL" id="KAB1635992.1"/>
    </source>
</evidence>
<evidence type="ECO:0000313" key="5">
    <source>
        <dbReference type="Proteomes" id="UP000468668"/>
    </source>
</evidence>
<feature type="domain" description="Predicted membrane protein YciQ-like C-terminal" evidence="3">
    <location>
        <begin position="357"/>
        <end position="591"/>
    </location>
</feature>
<evidence type="ECO:0000259" key="2">
    <source>
        <dbReference type="Pfam" id="PF09972"/>
    </source>
</evidence>
<dbReference type="EMBL" id="WAJR01000039">
    <property type="protein sequence ID" value="KAB1635992.1"/>
    <property type="molecule type" value="Genomic_DNA"/>
</dbReference>
<dbReference type="OrthoDB" id="5507254at2"/>
<sequence>MRNRKDARRTVWLRLMRMNANSSCAAKRPIARTIAPMRPAVSLAAVLAACLLVLAVALMAASPRVAFAVGSYSSPKTDITMQVETDGSYRVIEYRVLDFQGDSAYVGWSFTSLAETASVQINGMRLAQADADGNVEGDWKTLSSTSFSAKWLAGGASSGATYAYDNAKNTLYAFPQVSDSRVIVELDYTITNAVLAYKDISEAYWTYVSLDWPVASENVTATITLPVAQGQTVIPNDTVRAWGHGPQNGTVSVDSAGTVVLHDDVVNPGQYATAHVLFPASWLTHLDGKKMLANRATARLDYAIAEEKVWTDSWSFQQEALFTTFALIAFVCAAILAAAAIAYARLGREYPSDFSGKYYREVPEEGLEPAVAGRLWRWNHDDMRDFTATVMRLAHKGVLRIEASDPSKDAAPTWYLSVAFGAPTGSLSALESSALEILMGHSALGDSRSLSQLKQRAVDQPEVFVESMSAWQASLGKACEERDFFETAGERAQKVFLIVAGVTAVAGIAIAIITINPIPAVLALPTAMATTLVANYLPRRTESGNNLIARCKGLRNWMRDLEKLDEPMSLSPSQWGELLPFAYEFGVADEAVSFHGAPQPAVWQTWYETKSQTALARVRRLAAAPAINECLRDSLQAAHTAIAKREEAQATGGGFGRK</sequence>
<dbReference type="InterPro" id="IPR018702">
    <property type="entry name" value="DUF2207"/>
</dbReference>
<organism evidence="4 5">
    <name type="scientific">Ellagibacter isourolithinifaciens</name>
    <dbReference type="NCBI Taxonomy" id="2137581"/>
    <lineage>
        <taxon>Bacteria</taxon>
        <taxon>Bacillati</taxon>
        <taxon>Actinomycetota</taxon>
        <taxon>Coriobacteriia</taxon>
        <taxon>Eggerthellales</taxon>
        <taxon>Eggerthellaceae</taxon>
        <taxon>Ellagibacter</taxon>
    </lineage>
</organism>
<keyword evidence="1" id="KW-0812">Transmembrane</keyword>
<reference evidence="4 5" key="1">
    <citation type="submission" date="2019-09" db="EMBL/GenBank/DDBJ databases">
        <title>Whole genome shotgun sequencing (WGS) of Ellagibacter isourolithinifaciens DSM 104140(T) and Adlercreutzia muris DSM 29508(T).</title>
        <authorList>
            <person name="Stoll D.A."/>
            <person name="Danylec N."/>
            <person name="Huch M."/>
        </authorList>
    </citation>
    <scope>NUCLEOTIDE SEQUENCE [LARGE SCALE GENOMIC DNA]</scope>
    <source>
        <strain evidence="4 5">DSM 104140</strain>
    </source>
</reference>
<gene>
    <name evidence="4" type="ORF">F8C90_10235</name>
</gene>
<protein>
    <submittedName>
        <fullName evidence="4">DUF2207 domain-containing protein</fullName>
    </submittedName>
</protein>
<evidence type="ECO:0000259" key="3">
    <source>
        <dbReference type="Pfam" id="PF20990"/>
    </source>
</evidence>
<dbReference type="AlphaFoldDB" id="A0A6N6NIY1"/>
<feature type="domain" description="DUF2207" evidence="2">
    <location>
        <begin position="76"/>
        <end position="278"/>
    </location>
</feature>
<keyword evidence="1" id="KW-1133">Transmembrane helix</keyword>
<dbReference type="Pfam" id="PF09972">
    <property type="entry name" value="DUF2207"/>
    <property type="match status" value="1"/>
</dbReference>
<name>A0A6N6NIY1_9ACTN</name>
<dbReference type="GeneID" id="98658786"/>
<feature type="transmembrane region" description="Helical" evidence="1">
    <location>
        <begin position="495"/>
        <end position="514"/>
    </location>
</feature>
<proteinExistence type="predicted"/>
<comment type="caution">
    <text evidence="4">The sequence shown here is derived from an EMBL/GenBank/DDBJ whole genome shotgun (WGS) entry which is preliminary data.</text>
</comment>
<dbReference type="Proteomes" id="UP000468668">
    <property type="component" value="Unassembled WGS sequence"/>
</dbReference>
<accession>A0A6N6NIY1</accession>
<evidence type="ECO:0000256" key="1">
    <source>
        <dbReference type="SAM" id="Phobius"/>
    </source>
</evidence>